<dbReference type="SUPFAM" id="SSF57756">
    <property type="entry name" value="Retrovirus zinc finger-like domains"/>
    <property type="match status" value="1"/>
</dbReference>
<dbReference type="Gene3D" id="4.10.60.10">
    <property type="entry name" value="Zinc finger, CCHC-type"/>
    <property type="match status" value="1"/>
</dbReference>
<dbReference type="AlphaFoldDB" id="A0A024G9U2"/>
<dbReference type="InterPro" id="IPR036875">
    <property type="entry name" value="Znf_CCHC_sf"/>
</dbReference>
<evidence type="ECO:0000256" key="1">
    <source>
        <dbReference type="PROSITE-ProRule" id="PRU00047"/>
    </source>
</evidence>
<dbReference type="GO" id="GO:0008270">
    <property type="term" value="F:zinc ion binding"/>
    <property type="evidence" value="ECO:0007669"/>
    <property type="project" value="UniProtKB-KW"/>
</dbReference>
<comment type="caution">
    <text evidence="3">The sequence shown here is derived from an EMBL/GenBank/DDBJ whole genome shotgun (WGS) entry which is preliminary data.</text>
</comment>
<keyword evidence="1" id="KW-0862">Zinc</keyword>
<gene>
    <name evidence="3" type="ORF">BN9_044350</name>
</gene>
<dbReference type="Proteomes" id="UP000053237">
    <property type="component" value="Unassembled WGS sequence"/>
</dbReference>
<name>A0A024G9U2_9STRA</name>
<protein>
    <recommendedName>
        <fullName evidence="2">CCHC-type domain-containing protein</fullName>
    </recommendedName>
</protein>
<accession>A0A024G9U2</accession>
<dbReference type="PROSITE" id="PS50158">
    <property type="entry name" value="ZF_CCHC"/>
    <property type="match status" value="1"/>
</dbReference>
<dbReference type="SMART" id="SM00343">
    <property type="entry name" value="ZnF_C2HC"/>
    <property type="match status" value="1"/>
</dbReference>
<keyword evidence="1" id="KW-0479">Metal-binding</keyword>
<keyword evidence="4" id="KW-1185">Reference proteome</keyword>
<dbReference type="OrthoDB" id="427960at2759"/>
<feature type="domain" description="CCHC-type" evidence="2">
    <location>
        <begin position="45"/>
        <end position="59"/>
    </location>
</feature>
<dbReference type="Pfam" id="PF00098">
    <property type="entry name" value="zf-CCHC"/>
    <property type="match status" value="1"/>
</dbReference>
<evidence type="ECO:0000313" key="3">
    <source>
        <dbReference type="EMBL" id="CCI43651.1"/>
    </source>
</evidence>
<dbReference type="InParanoid" id="A0A024G9U2"/>
<keyword evidence="1" id="KW-0863">Zinc-finger</keyword>
<sequence>MMVDVLTKALPTTKISGLLRGAKATGLAVVPHGGNLQPRRETRTCYNCNKAGHIAADCRGKKNNGGGNGNGRGVHITIAVVNDTEIIQDRWFFDSGLVDTFCVMRECLKVPAIVVASACFQMNNRYV</sequence>
<evidence type="ECO:0000313" key="4">
    <source>
        <dbReference type="Proteomes" id="UP000053237"/>
    </source>
</evidence>
<dbReference type="GO" id="GO:0003676">
    <property type="term" value="F:nucleic acid binding"/>
    <property type="evidence" value="ECO:0007669"/>
    <property type="project" value="InterPro"/>
</dbReference>
<evidence type="ECO:0000259" key="2">
    <source>
        <dbReference type="PROSITE" id="PS50158"/>
    </source>
</evidence>
<proteinExistence type="predicted"/>
<organism evidence="3 4">
    <name type="scientific">Albugo candida</name>
    <dbReference type="NCBI Taxonomy" id="65357"/>
    <lineage>
        <taxon>Eukaryota</taxon>
        <taxon>Sar</taxon>
        <taxon>Stramenopiles</taxon>
        <taxon>Oomycota</taxon>
        <taxon>Peronosporomycetes</taxon>
        <taxon>Albuginales</taxon>
        <taxon>Albuginaceae</taxon>
        <taxon>Albugo</taxon>
    </lineage>
</organism>
<dbReference type="EMBL" id="CAIX01000052">
    <property type="protein sequence ID" value="CCI43651.1"/>
    <property type="molecule type" value="Genomic_DNA"/>
</dbReference>
<reference evidence="3 4" key="1">
    <citation type="submission" date="2012-05" db="EMBL/GenBank/DDBJ databases">
        <title>Recombination and specialization in a pathogen metapopulation.</title>
        <authorList>
            <person name="Gardiner A."/>
            <person name="Kemen E."/>
            <person name="Schultz-Larsen T."/>
            <person name="MacLean D."/>
            <person name="Van Oosterhout C."/>
            <person name="Jones J.D.G."/>
        </authorList>
    </citation>
    <scope>NUCLEOTIDE SEQUENCE [LARGE SCALE GENOMIC DNA]</scope>
    <source>
        <strain evidence="3 4">Ac Nc2</strain>
    </source>
</reference>
<dbReference type="InterPro" id="IPR001878">
    <property type="entry name" value="Znf_CCHC"/>
</dbReference>